<dbReference type="PROSITE" id="PS50928">
    <property type="entry name" value="ABC_TM1"/>
    <property type="match status" value="1"/>
</dbReference>
<protein>
    <submittedName>
        <fullName evidence="9">Sugar ABC transporter permease</fullName>
    </submittedName>
</protein>
<dbReference type="InterPro" id="IPR000515">
    <property type="entry name" value="MetI-like"/>
</dbReference>
<dbReference type="CDD" id="cd06261">
    <property type="entry name" value="TM_PBP2"/>
    <property type="match status" value="1"/>
</dbReference>
<evidence type="ECO:0000256" key="6">
    <source>
        <dbReference type="ARBA" id="ARBA00023136"/>
    </source>
</evidence>
<evidence type="ECO:0000313" key="9">
    <source>
        <dbReference type="EMBL" id="GFH42062.1"/>
    </source>
</evidence>
<comment type="subcellular location">
    <subcellularLocation>
        <location evidence="1 7">Cell membrane</location>
        <topology evidence="1 7">Multi-pass membrane protein</topology>
    </subcellularLocation>
</comment>
<organism evidence="9 10">
    <name type="scientific">Pseudolactococcus hodotermopsidis</name>
    <dbReference type="NCBI Taxonomy" id="2709157"/>
    <lineage>
        <taxon>Bacteria</taxon>
        <taxon>Bacillati</taxon>
        <taxon>Bacillota</taxon>
        <taxon>Bacilli</taxon>
        <taxon>Lactobacillales</taxon>
        <taxon>Streptococcaceae</taxon>
        <taxon>Pseudolactococcus</taxon>
    </lineage>
</organism>
<feature type="transmembrane region" description="Helical" evidence="7">
    <location>
        <begin position="182"/>
        <end position="204"/>
    </location>
</feature>
<dbReference type="GO" id="GO:0055085">
    <property type="term" value="P:transmembrane transport"/>
    <property type="evidence" value="ECO:0007669"/>
    <property type="project" value="InterPro"/>
</dbReference>
<dbReference type="InterPro" id="IPR035906">
    <property type="entry name" value="MetI-like_sf"/>
</dbReference>
<dbReference type="PANTHER" id="PTHR43744">
    <property type="entry name" value="ABC TRANSPORTER PERMEASE PROTEIN MG189-RELATED-RELATED"/>
    <property type="match status" value="1"/>
</dbReference>
<evidence type="ECO:0000259" key="8">
    <source>
        <dbReference type="PROSITE" id="PS50928"/>
    </source>
</evidence>
<gene>
    <name evidence="9" type="ORF">Hs30E_06130</name>
</gene>
<accession>A0A6A0B9L7</accession>
<feature type="transmembrane region" description="Helical" evidence="7">
    <location>
        <begin position="109"/>
        <end position="128"/>
    </location>
</feature>
<dbReference type="GO" id="GO:0015031">
    <property type="term" value="P:protein transport"/>
    <property type="evidence" value="ECO:0007669"/>
    <property type="project" value="UniProtKB-KW"/>
</dbReference>
<feature type="transmembrane region" description="Helical" evidence="7">
    <location>
        <begin position="78"/>
        <end position="97"/>
    </location>
</feature>
<dbReference type="RefSeq" id="WP_172207866.1">
    <property type="nucleotide sequence ID" value="NZ_BLLI01000011.1"/>
</dbReference>
<feature type="transmembrane region" description="Helical" evidence="7">
    <location>
        <begin position="140"/>
        <end position="161"/>
    </location>
</feature>
<dbReference type="AlphaFoldDB" id="A0A6A0B9L7"/>
<evidence type="ECO:0000256" key="7">
    <source>
        <dbReference type="RuleBase" id="RU363032"/>
    </source>
</evidence>
<evidence type="ECO:0000313" key="10">
    <source>
        <dbReference type="Proteomes" id="UP000480303"/>
    </source>
</evidence>
<comment type="similarity">
    <text evidence="7">Belongs to the binding-protein-dependent transport system permease family.</text>
</comment>
<dbReference type="Proteomes" id="UP000480303">
    <property type="component" value="Unassembled WGS sequence"/>
</dbReference>
<dbReference type="GO" id="GO:0005886">
    <property type="term" value="C:plasma membrane"/>
    <property type="evidence" value="ECO:0007669"/>
    <property type="project" value="UniProtKB-SubCell"/>
</dbReference>
<feature type="domain" description="ABC transmembrane type-1" evidence="8">
    <location>
        <begin position="74"/>
        <end position="270"/>
    </location>
</feature>
<keyword evidence="5 7" id="KW-1133">Transmembrane helix</keyword>
<keyword evidence="4 7" id="KW-0812">Transmembrane</keyword>
<keyword evidence="2 7" id="KW-0813">Transport</keyword>
<dbReference type="PANTHER" id="PTHR43744:SF9">
    <property type="entry name" value="POLYGALACTURONAN_RHAMNOGALACTURONAN TRANSPORT SYSTEM PERMEASE PROTEIN YTCP"/>
    <property type="match status" value="1"/>
</dbReference>
<name>A0A6A0B9L7_9LACT</name>
<sequence>MKHETTAYKVFKYVNLLILALIVFVTVFPFLNVIAQSFSSKAAIDAGQVSILPKGFNTDTYKYLMSDKMFWINYKNTLIYTVVGTAVSIFLTTTLAYALSKKHVPGIKIFVGLAVFTMYFAGGLIPNYLLIRQLGWLNTIWAIIIPSALSIYNMIIMKSFFEGIPEALEEAATIDGANTYKIFWSIILPLSKPIIATMLLFYAVSGWNAWFDAFLYIDKKELFPVTVYLRNIIKGQADQTAGAASDAPTISANIKAVTMFLTVLPILCVYPFVQKHFVTGIMLGSVK</sequence>
<dbReference type="EMBL" id="BLLI01000011">
    <property type="protein sequence ID" value="GFH42062.1"/>
    <property type="molecule type" value="Genomic_DNA"/>
</dbReference>
<comment type="caution">
    <text evidence="9">The sequence shown here is derived from an EMBL/GenBank/DDBJ whole genome shotgun (WGS) entry which is preliminary data.</text>
</comment>
<proteinExistence type="inferred from homology"/>
<reference evidence="9 10" key="1">
    <citation type="submission" date="2020-02" db="EMBL/GenBank/DDBJ databases">
        <title>Draft genome sequence of Lactococcus sp. Hs30E4-3.</title>
        <authorList>
            <person name="Noda S."/>
            <person name="Yuki M."/>
            <person name="Ohkuma M."/>
        </authorList>
    </citation>
    <scope>NUCLEOTIDE SEQUENCE [LARGE SCALE GENOMIC DNA]</scope>
    <source>
        <strain evidence="9 10">Hs30E4-3</strain>
    </source>
</reference>
<feature type="transmembrane region" description="Helical" evidence="7">
    <location>
        <begin position="12"/>
        <end position="31"/>
    </location>
</feature>
<dbReference type="GO" id="GO:0015833">
    <property type="term" value="P:peptide transport"/>
    <property type="evidence" value="ECO:0007669"/>
    <property type="project" value="UniProtKB-KW"/>
</dbReference>
<evidence type="ECO:0000256" key="5">
    <source>
        <dbReference type="ARBA" id="ARBA00022989"/>
    </source>
</evidence>
<dbReference type="Pfam" id="PF00528">
    <property type="entry name" value="BPD_transp_1"/>
    <property type="match status" value="1"/>
</dbReference>
<evidence type="ECO:0000256" key="4">
    <source>
        <dbReference type="ARBA" id="ARBA00022692"/>
    </source>
</evidence>
<feature type="transmembrane region" description="Helical" evidence="7">
    <location>
        <begin position="254"/>
        <end position="273"/>
    </location>
</feature>
<dbReference type="SUPFAM" id="SSF161098">
    <property type="entry name" value="MetI-like"/>
    <property type="match status" value="1"/>
</dbReference>
<dbReference type="Gene3D" id="1.10.3720.10">
    <property type="entry name" value="MetI-like"/>
    <property type="match status" value="1"/>
</dbReference>
<keyword evidence="3" id="KW-1003">Cell membrane</keyword>
<evidence type="ECO:0000256" key="1">
    <source>
        <dbReference type="ARBA" id="ARBA00004651"/>
    </source>
</evidence>
<evidence type="ECO:0000256" key="3">
    <source>
        <dbReference type="ARBA" id="ARBA00022475"/>
    </source>
</evidence>
<keyword evidence="10" id="KW-1185">Reference proteome</keyword>
<keyword evidence="6 7" id="KW-0472">Membrane</keyword>
<evidence type="ECO:0000256" key="2">
    <source>
        <dbReference type="ARBA" id="ARBA00022448"/>
    </source>
</evidence>